<accession>A0A8I6R759</accession>
<dbReference type="GO" id="GO:0006906">
    <property type="term" value="P:vesicle fusion"/>
    <property type="evidence" value="ECO:0007669"/>
    <property type="project" value="TreeGrafter"/>
</dbReference>
<evidence type="ECO:0000256" key="1">
    <source>
        <dbReference type="ARBA" id="ARBA00004211"/>
    </source>
</evidence>
<dbReference type="GO" id="GO:0006836">
    <property type="term" value="P:neurotransmitter transport"/>
    <property type="evidence" value="ECO:0007669"/>
    <property type="project" value="UniProtKB-KW"/>
</dbReference>
<feature type="coiled-coil region" evidence="7">
    <location>
        <begin position="71"/>
        <end position="126"/>
    </location>
</feature>
<keyword evidence="4" id="KW-0532">Neurotransmitter transport</keyword>
<comment type="similarity">
    <text evidence="2">Belongs to the syntaxin family.</text>
</comment>
<evidence type="ECO:0000256" key="3">
    <source>
        <dbReference type="ARBA" id="ARBA00022692"/>
    </source>
</evidence>
<keyword evidence="3 9" id="KW-0812">Transmembrane</keyword>
<dbReference type="GO" id="GO:0048278">
    <property type="term" value="P:vesicle docking"/>
    <property type="evidence" value="ECO:0007669"/>
    <property type="project" value="TreeGrafter"/>
</dbReference>
<dbReference type="Pfam" id="PF05739">
    <property type="entry name" value="SNARE"/>
    <property type="match status" value="1"/>
</dbReference>
<dbReference type="PROSITE" id="PS50192">
    <property type="entry name" value="T_SNARE"/>
    <property type="match status" value="1"/>
</dbReference>
<feature type="domain" description="T-SNARE coiled-coil homology" evidence="10">
    <location>
        <begin position="215"/>
        <end position="277"/>
    </location>
</feature>
<dbReference type="Pfam" id="PF00804">
    <property type="entry name" value="Syntaxin"/>
    <property type="match status" value="1"/>
</dbReference>
<evidence type="ECO:0000256" key="2">
    <source>
        <dbReference type="ARBA" id="ARBA00009063"/>
    </source>
</evidence>
<keyword evidence="4" id="KW-0813">Transport</keyword>
<reference evidence="11" key="1">
    <citation type="submission" date="2022-01" db="UniProtKB">
        <authorList>
            <consortium name="EnsemblMetazoa"/>
        </authorList>
    </citation>
    <scope>IDENTIFICATION</scope>
</reference>
<keyword evidence="7" id="KW-0175">Coiled coil</keyword>
<dbReference type="InterPro" id="IPR000727">
    <property type="entry name" value="T_SNARE_dom"/>
</dbReference>
<evidence type="ECO:0000256" key="7">
    <source>
        <dbReference type="SAM" id="Coils"/>
    </source>
</evidence>
<dbReference type="InterPro" id="IPR010989">
    <property type="entry name" value="SNARE"/>
</dbReference>
<evidence type="ECO:0000313" key="11">
    <source>
        <dbReference type="EnsemblMetazoa" id="XP_014240330.1"/>
    </source>
</evidence>
<dbReference type="SUPFAM" id="SSF47661">
    <property type="entry name" value="t-snare proteins"/>
    <property type="match status" value="1"/>
</dbReference>
<evidence type="ECO:0000313" key="12">
    <source>
        <dbReference type="Proteomes" id="UP000494040"/>
    </source>
</evidence>
<dbReference type="PANTHER" id="PTHR19957:SF307">
    <property type="entry name" value="PROTEIN SSO1-RELATED"/>
    <property type="match status" value="1"/>
</dbReference>
<dbReference type="GO" id="GO:0005484">
    <property type="term" value="F:SNAP receptor activity"/>
    <property type="evidence" value="ECO:0007669"/>
    <property type="project" value="TreeGrafter"/>
</dbReference>
<protein>
    <recommendedName>
        <fullName evidence="10">t-SNARE coiled-coil homology domain-containing protein</fullName>
    </recommendedName>
</protein>
<feature type="transmembrane region" description="Helical" evidence="9">
    <location>
        <begin position="289"/>
        <end position="310"/>
    </location>
</feature>
<dbReference type="SMART" id="SM00397">
    <property type="entry name" value="t_SNARE"/>
    <property type="match status" value="1"/>
</dbReference>
<keyword evidence="5 9" id="KW-1133">Transmembrane helix</keyword>
<dbReference type="RefSeq" id="XP_014240330.1">
    <property type="nucleotide sequence ID" value="XM_014384844.2"/>
</dbReference>
<evidence type="ECO:0000256" key="8">
    <source>
        <dbReference type="SAM" id="MobiDB-lite"/>
    </source>
</evidence>
<dbReference type="GO" id="GO:0006887">
    <property type="term" value="P:exocytosis"/>
    <property type="evidence" value="ECO:0007669"/>
    <property type="project" value="TreeGrafter"/>
</dbReference>
<organism evidence="11 12">
    <name type="scientific">Cimex lectularius</name>
    <name type="common">Bed bug</name>
    <name type="synonym">Acanthia lectularia</name>
    <dbReference type="NCBI Taxonomy" id="79782"/>
    <lineage>
        <taxon>Eukaryota</taxon>
        <taxon>Metazoa</taxon>
        <taxon>Ecdysozoa</taxon>
        <taxon>Arthropoda</taxon>
        <taxon>Hexapoda</taxon>
        <taxon>Insecta</taxon>
        <taxon>Pterygota</taxon>
        <taxon>Neoptera</taxon>
        <taxon>Paraneoptera</taxon>
        <taxon>Hemiptera</taxon>
        <taxon>Heteroptera</taxon>
        <taxon>Panheteroptera</taxon>
        <taxon>Cimicomorpha</taxon>
        <taxon>Cimicidae</taxon>
        <taxon>Cimex</taxon>
    </lineage>
</organism>
<dbReference type="AlphaFoldDB" id="A0A8I6R759"/>
<dbReference type="Gene3D" id="1.20.5.110">
    <property type="match status" value="1"/>
</dbReference>
<dbReference type="EnsemblMetazoa" id="XM_014384844.2">
    <property type="protein sequence ID" value="XP_014240330.1"/>
    <property type="gene ID" value="LOC106661449"/>
</dbReference>
<dbReference type="Proteomes" id="UP000494040">
    <property type="component" value="Unassembled WGS sequence"/>
</dbReference>
<dbReference type="Gene3D" id="1.20.58.70">
    <property type="match status" value="1"/>
</dbReference>
<dbReference type="InterPro" id="IPR006011">
    <property type="entry name" value="Syntaxin_N"/>
</dbReference>
<dbReference type="OrthoDB" id="10255013at2759"/>
<dbReference type="CDD" id="cd15848">
    <property type="entry name" value="SNARE_syntaxin1-like"/>
    <property type="match status" value="1"/>
</dbReference>
<feature type="region of interest" description="Disordered" evidence="8">
    <location>
        <begin position="1"/>
        <end position="40"/>
    </location>
</feature>
<evidence type="ECO:0000256" key="4">
    <source>
        <dbReference type="ARBA" id="ARBA00022775"/>
    </source>
</evidence>
<evidence type="ECO:0000256" key="6">
    <source>
        <dbReference type="ARBA" id="ARBA00023136"/>
    </source>
</evidence>
<dbReference type="GO" id="GO:0031201">
    <property type="term" value="C:SNARE complex"/>
    <property type="evidence" value="ECO:0007669"/>
    <property type="project" value="TreeGrafter"/>
</dbReference>
<dbReference type="GO" id="GO:0012505">
    <property type="term" value="C:endomembrane system"/>
    <property type="evidence" value="ECO:0007669"/>
    <property type="project" value="TreeGrafter"/>
</dbReference>
<dbReference type="GeneID" id="106661449"/>
<proteinExistence type="inferred from homology"/>
<sequence length="312" mass="35960">MVKDRTDQLVSGKRVKKKNNEERDLEAGEESDEETSLNPKWTKPVVLKAKNKECQKLEDVFKKVNDIIVSVEGLKENIVQLQKKHVLLQRSTRVEPVLKEEAEELNEEIKKEANLAKQKIKDLEQNKTGHPDSAIDRVIKTQTALLTQMLQEAVEFYDKSLQAHKQFCESLIKKQLHIAHKEVTEDELMAIIDTEDTAVFVEDYIKETTEARQLLQDARDRHKEILAIERDILKIRDMFCDLALNITKQGEMIDTIEYHIGNGIIMTNKGNKRLFKANKMRQGARRRKIYLIICLSSVIAILLISLVSSLGF</sequence>
<keyword evidence="6 9" id="KW-0472">Membrane</keyword>
<comment type="subcellular location">
    <subcellularLocation>
        <location evidence="1">Membrane</location>
        <topology evidence="1">Single-pass type IV membrane protein</topology>
    </subcellularLocation>
</comment>
<evidence type="ECO:0000256" key="9">
    <source>
        <dbReference type="SAM" id="Phobius"/>
    </source>
</evidence>
<name>A0A8I6R759_CIMLE</name>
<dbReference type="GO" id="GO:0005886">
    <property type="term" value="C:plasma membrane"/>
    <property type="evidence" value="ECO:0007669"/>
    <property type="project" value="TreeGrafter"/>
</dbReference>
<evidence type="ECO:0000256" key="5">
    <source>
        <dbReference type="ARBA" id="ARBA00022989"/>
    </source>
</evidence>
<keyword evidence="12" id="KW-1185">Reference proteome</keyword>
<dbReference type="PANTHER" id="PTHR19957">
    <property type="entry name" value="SYNTAXIN"/>
    <property type="match status" value="1"/>
</dbReference>
<evidence type="ECO:0000259" key="10">
    <source>
        <dbReference type="PROSITE" id="PS50192"/>
    </source>
</evidence>
<dbReference type="GO" id="GO:0000149">
    <property type="term" value="F:SNARE binding"/>
    <property type="evidence" value="ECO:0007669"/>
    <property type="project" value="TreeGrafter"/>
</dbReference>
<dbReference type="InterPro" id="IPR045242">
    <property type="entry name" value="Syntaxin"/>
</dbReference>
<dbReference type="GO" id="GO:0006886">
    <property type="term" value="P:intracellular protein transport"/>
    <property type="evidence" value="ECO:0007669"/>
    <property type="project" value="TreeGrafter"/>
</dbReference>